<name>A0A6I6EWI3_9CLOT</name>
<dbReference type="NCBIfam" id="TIGR01766">
    <property type="entry name" value="IS200/IS605 family accessory protein TnpB-like domain"/>
    <property type="match status" value="1"/>
</dbReference>
<dbReference type="GO" id="GO:0006310">
    <property type="term" value="P:DNA recombination"/>
    <property type="evidence" value="ECO:0007669"/>
    <property type="project" value="UniProtKB-KW"/>
</dbReference>
<dbReference type="InterPro" id="IPR010095">
    <property type="entry name" value="Cas12f1-like_TNB"/>
</dbReference>
<dbReference type="AlphaFoldDB" id="A0A6I6EWI3"/>
<dbReference type="EMBL" id="CP046522">
    <property type="protein sequence ID" value="QGU96690.1"/>
    <property type="molecule type" value="Genomic_DNA"/>
</dbReference>
<keyword evidence="7" id="KW-0233">DNA recombination</keyword>
<dbReference type="NCBIfam" id="NF038281">
    <property type="entry name" value="IS200_TnpB"/>
    <property type="match status" value="1"/>
</dbReference>
<dbReference type="Pfam" id="PF01385">
    <property type="entry name" value="OrfB_IS605"/>
    <property type="match status" value="1"/>
</dbReference>
<comment type="similarity">
    <text evidence="1">In the C-terminal section; belongs to the transposase 35 family.</text>
</comment>
<evidence type="ECO:0000259" key="9">
    <source>
        <dbReference type="Pfam" id="PF07282"/>
    </source>
</evidence>
<organism evidence="11 12">
    <name type="scientific">Clostridium bovifaecis</name>
    <dbReference type="NCBI Taxonomy" id="2184719"/>
    <lineage>
        <taxon>Bacteria</taxon>
        <taxon>Bacillati</taxon>
        <taxon>Bacillota</taxon>
        <taxon>Clostridia</taxon>
        <taxon>Eubacteriales</taxon>
        <taxon>Clostridiaceae</taxon>
        <taxon>Clostridium</taxon>
    </lineage>
</organism>
<dbReference type="Pfam" id="PF12323">
    <property type="entry name" value="HTH_OrfB_IS605"/>
    <property type="match status" value="1"/>
</dbReference>
<evidence type="ECO:0000256" key="6">
    <source>
        <dbReference type="ARBA" id="ARBA00023125"/>
    </source>
</evidence>
<feature type="domain" description="Transposase putative helix-turn-helix" evidence="10">
    <location>
        <begin position="1"/>
        <end position="48"/>
    </location>
</feature>
<dbReference type="PANTHER" id="PTHR30405">
    <property type="entry name" value="TRANSPOSASE"/>
    <property type="match status" value="1"/>
</dbReference>
<evidence type="ECO:0000259" key="10">
    <source>
        <dbReference type="Pfam" id="PF12323"/>
    </source>
</evidence>
<dbReference type="InterPro" id="IPR053522">
    <property type="entry name" value="RNA-guided_endonuclease_TnpB"/>
</dbReference>
<keyword evidence="4" id="KW-0479">Metal-binding</keyword>
<dbReference type="InterPro" id="IPR021027">
    <property type="entry name" value="Transposase_put_HTH"/>
</dbReference>
<keyword evidence="6" id="KW-0238">DNA-binding</keyword>
<dbReference type="NCBIfam" id="NF040570">
    <property type="entry name" value="guided_TnpB"/>
    <property type="match status" value="1"/>
</dbReference>
<keyword evidence="3" id="KW-0815">Transposition</keyword>
<feature type="domain" description="Cas12f1-like TNB" evidence="9">
    <location>
        <begin position="290"/>
        <end position="358"/>
    </location>
</feature>
<evidence type="ECO:0000259" key="8">
    <source>
        <dbReference type="Pfam" id="PF01385"/>
    </source>
</evidence>
<dbReference type="GO" id="GO:0032196">
    <property type="term" value="P:transposition"/>
    <property type="evidence" value="ECO:0007669"/>
    <property type="project" value="UniProtKB-KW"/>
</dbReference>
<dbReference type="GO" id="GO:0003677">
    <property type="term" value="F:DNA binding"/>
    <property type="evidence" value="ECO:0007669"/>
    <property type="project" value="UniProtKB-KW"/>
</dbReference>
<feature type="domain" description="Probable transposase IS891/IS1136/IS1341" evidence="8">
    <location>
        <begin position="164"/>
        <end position="277"/>
    </location>
</feature>
<evidence type="ECO:0000256" key="5">
    <source>
        <dbReference type="ARBA" id="ARBA00022833"/>
    </source>
</evidence>
<keyword evidence="12" id="KW-1185">Reference proteome</keyword>
<evidence type="ECO:0000313" key="12">
    <source>
        <dbReference type="Proteomes" id="UP000422764"/>
    </source>
</evidence>
<sequence>MVEINKAYKFRIYPNEKQIEIIEKTFGCSRFVYNHFLNQRNEVYSNEKRCMRYTEQQNQLPSMKKEFVWLKEIDSTSLQMALRNLDTAFKNFFQGRVDKPKFKSKRDNYKSYTSNFVNSNIEVKKNKIKLPKLNWVKAKVHRYVEGRIINATVSITPSGKYFVSICVETEVNPLEKVDSIIGLDLGLTHFAIFSTGKKVDNPKYLKKSLERLAKEQKKLSRKQYDSNNYHKQRIKIAKLHEYITNQRNNFIHQLSKRIINENQVIILEDLSVKDMLKDKDLARSISDVSWSKFITMLEYKSKWYDRVLHKIDRYFPSSKICNNCGYVIEELPLYIRKWDCPSCNTVGIDRDINSAKNILQQGLLKLA</sequence>
<dbReference type="GO" id="GO:0046872">
    <property type="term" value="F:metal ion binding"/>
    <property type="evidence" value="ECO:0007669"/>
    <property type="project" value="UniProtKB-KW"/>
</dbReference>
<evidence type="ECO:0000256" key="4">
    <source>
        <dbReference type="ARBA" id="ARBA00022723"/>
    </source>
</evidence>
<proteinExistence type="inferred from homology"/>
<keyword evidence="5" id="KW-0862">Zinc</keyword>
<protein>
    <submittedName>
        <fullName evidence="11">IS200/IS605 family element transposase accessory protein TnpB</fullName>
    </submittedName>
</protein>
<evidence type="ECO:0000313" key="11">
    <source>
        <dbReference type="EMBL" id="QGU96690.1"/>
    </source>
</evidence>
<dbReference type="PANTHER" id="PTHR30405:SF11">
    <property type="entry name" value="RNA-GUIDED DNA ENDONUCLEASE RV2885C-RELATED"/>
    <property type="match status" value="1"/>
</dbReference>
<evidence type="ECO:0000256" key="1">
    <source>
        <dbReference type="ARBA" id="ARBA00008761"/>
    </source>
</evidence>
<gene>
    <name evidence="11" type="ORF">GOM49_17800</name>
</gene>
<dbReference type="InterPro" id="IPR051399">
    <property type="entry name" value="RNA-guided_DNA_endo/Transpos"/>
</dbReference>
<reference evidence="11 12" key="1">
    <citation type="submission" date="2019-12" db="EMBL/GenBank/DDBJ databases">
        <title>Genome sequenceing of Clostridium bovifaecis.</title>
        <authorList>
            <person name="Yao Y."/>
        </authorList>
    </citation>
    <scope>NUCLEOTIDE SEQUENCE [LARGE SCALE GENOMIC DNA]</scope>
    <source>
        <strain evidence="11 12">BXX</strain>
    </source>
</reference>
<dbReference type="Pfam" id="PF07282">
    <property type="entry name" value="Cas12f1-like_TNB"/>
    <property type="match status" value="1"/>
</dbReference>
<evidence type="ECO:0000256" key="7">
    <source>
        <dbReference type="ARBA" id="ARBA00023172"/>
    </source>
</evidence>
<evidence type="ECO:0000256" key="3">
    <source>
        <dbReference type="ARBA" id="ARBA00022578"/>
    </source>
</evidence>
<accession>A0A6I6EWI3</accession>
<dbReference type="Proteomes" id="UP000422764">
    <property type="component" value="Chromosome"/>
</dbReference>
<dbReference type="InterPro" id="IPR001959">
    <property type="entry name" value="Transposase"/>
</dbReference>
<evidence type="ECO:0000256" key="2">
    <source>
        <dbReference type="ARBA" id="ARBA00011044"/>
    </source>
</evidence>
<comment type="similarity">
    <text evidence="2">In the N-terminal section; belongs to the transposase 2 family.</text>
</comment>